<dbReference type="InterPro" id="IPR036259">
    <property type="entry name" value="MFS_trans_sf"/>
</dbReference>
<feature type="repeat" description="TPR" evidence="4">
    <location>
        <begin position="784"/>
        <end position="817"/>
    </location>
</feature>
<feature type="transmembrane region" description="Helical" evidence="6">
    <location>
        <begin position="277"/>
        <end position="298"/>
    </location>
</feature>
<evidence type="ECO:0000256" key="2">
    <source>
        <dbReference type="ARBA" id="ARBA00022679"/>
    </source>
</evidence>
<keyword evidence="6" id="KW-1133">Transmembrane helix</keyword>
<dbReference type="CDD" id="cd02440">
    <property type="entry name" value="AdoMet_MTases"/>
    <property type="match status" value="1"/>
</dbReference>
<dbReference type="Gene3D" id="3.40.50.150">
    <property type="entry name" value="Vaccinia Virus protein VP39"/>
    <property type="match status" value="1"/>
</dbReference>
<feature type="transmembrane region" description="Helical" evidence="6">
    <location>
        <begin position="245"/>
        <end position="265"/>
    </location>
</feature>
<reference evidence="8" key="1">
    <citation type="journal article" date="2020" name="mSystems">
        <title>Genome- and Community-Level Interaction Insights into Carbon Utilization and Element Cycling Functions of Hydrothermarchaeota in Hydrothermal Sediment.</title>
        <authorList>
            <person name="Zhou Z."/>
            <person name="Liu Y."/>
            <person name="Xu W."/>
            <person name="Pan J."/>
            <person name="Luo Z.H."/>
            <person name="Li M."/>
        </authorList>
    </citation>
    <scope>NUCLEOTIDE SEQUENCE [LARGE SCALE GENOMIC DNA]</scope>
    <source>
        <strain evidence="8">SpSt-961</strain>
    </source>
</reference>
<dbReference type="GO" id="GO:0005829">
    <property type="term" value="C:cytosol"/>
    <property type="evidence" value="ECO:0007669"/>
    <property type="project" value="TreeGrafter"/>
</dbReference>
<feature type="transmembrane region" description="Helical" evidence="6">
    <location>
        <begin position="305"/>
        <end position="328"/>
    </location>
</feature>
<evidence type="ECO:0000313" key="8">
    <source>
        <dbReference type="EMBL" id="HGE78592.1"/>
    </source>
</evidence>
<dbReference type="CDD" id="cd06174">
    <property type="entry name" value="MFS"/>
    <property type="match status" value="1"/>
</dbReference>
<organism evidence="8">
    <name type="scientific">candidate division WOR-3 bacterium</name>
    <dbReference type="NCBI Taxonomy" id="2052148"/>
    <lineage>
        <taxon>Bacteria</taxon>
        <taxon>Bacteria division WOR-3</taxon>
    </lineage>
</organism>
<dbReference type="InterPro" id="IPR001045">
    <property type="entry name" value="Spermi_synthase"/>
</dbReference>
<feature type="active site" description="Proton acceptor" evidence="5">
    <location>
        <position position="613"/>
    </location>
</feature>
<dbReference type="GO" id="GO:0022857">
    <property type="term" value="F:transmembrane transporter activity"/>
    <property type="evidence" value="ECO:0007669"/>
    <property type="project" value="InterPro"/>
</dbReference>
<feature type="transmembrane region" description="Helical" evidence="6">
    <location>
        <begin position="421"/>
        <end position="438"/>
    </location>
</feature>
<evidence type="ECO:0000256" key="5">
    <source>
        <dbReference type="PROSITE-ProRule" id="PRU00354"/>
    </source>
</evidence>
<keyword evidence="6" id="KW-0812">Transmembrane</keyword>
<dbReference type="EMBL" id="DTOZ01000156">
    <property type="protein sequence ID" value="HGE78592.1"/>
    <property type="molecule type" value="Genomic_DNA"/>
</dbReference>
<comment type="caution">
    <text evidence="8">The sequence shown here is derived from an EMBL/GenBank/DDBJ whole genome shotgun (WGS) entry which is preliminary data.</text>
</comment>
<dbReference type="GO" id="GO:0008295">
    <property type="term" value="P:spermidine biosynthetic process"/>
    <property type="evidence" value="ECO:0007669"/>
    <property type="project" value="TreeGrafter"/>
</dbReference>
<feature type="transmembrane region" description="Helical" evidence="6">
    <location>
        <begin position="443"/>
        <end position="459"/>
    </location>
</feature>
<dbReference type="PROSITE" id="PS51006">
    <property type="entry name" value="PABS_2"/>
    <property type="match status" value="1"/>
</dbReference>
<feature type="transmembrane region" description="Helical" evidence="6">
    <location>
        <begin position="348"/>
        <end position="374"/>
    </location>
</feature>
<keyword evidence="3 5" id="KW-0620">Polyamine biosynthesis</keyword>
<evidence type="ECO:0000256" key="6">
    <source>
        <dbReference type="SAM" id="Phobius"/>
    </source>
</evidence>
<dbReference type="InterPro" id="IPR011701">
    <property type="entry name" value="MFS"/>
</dbReference>
<proteinExistence type="inferred from homology"/>
<feature type="transmembrane region" description="Helical" evidence="6">
    <location>
        <begin position="394"/>
        <end position="415"/>
    </location>
</feature>
<keyword evidence="2 5" id="KW-0808">Transferase</keyword>
<feature type="transmembrane region" description="Helical" evidence="6">
    <location>
        <begin position="88"/>
        <end position="110"/>
    </location>
</feature>
<dbReference type="PANTHER" id="PTHR11558">
    <property type="entry name" value="SPERMIDINE/SPERMINE SYNTHASE"/>
    <property type="match status" value="1"/>
</dbReference>
<comment type="similarity">
    <text evidence="1">Belongs to the spermidine/spermine synthase family.</text>
</comment>
<dbReference type="SUPFAM" id="SSF103473">
    <property type="entry name" value="MFS general substrate transporter"/>
    <property type="match status" value="1"/>
</dbReference>
<dbReference type="InterPro" id="IPR029063">
    <property type="entry name" value="SAM-dependent_MTases_sf"/>
</dbReference>
<accession>A0A7V3RI31</accession>
<dbReference type="Pfam" id="PF07690">
    <property type="entry name" value="MFS_1"/>
    <property type="match status" value="1"/>
</dbReference>
<dbReference type="InterPro" id="IPR019734">
    <property type="entry name" value="TPR_rpt"/>
</dbReference>
<feature type="transmembrane region" description="Helical" evidence="6">
    <location>
        <begin position="21"/>
        <end position="42"/>
    </location>
</feature>
<evidence type="ECO:0000256" key="3">
    <source>
        <dbReference type="ARBA" id="ARBA00023115"/>
    </source>
</evidence>
<dbReference type="Pfam" id="PF01564">
    <property type="entry name" value="Spermine_synth"/>
    <property type="match status" value="1"/>
</dbReference>
<dbReference type="GO" id="GO:0004766">
    <property type="term" value="F:spermidine synthase activity"/>
    <property type="evidence" value="ECO:0007669"/>
    <property type="project" value="TreeGrafter"/>
</dbReference>
<dbReference type="NCBIfam" id="NF037959">
    <property type="entry name" value="MFS_SpdSyn"/>
    <property type="match status" value="2"/>
</dbReference>
<dbReference type="PROSITE" id="PS50005">
    <property type="entry name" value="TPR"/>
    <property type="match status" value="1"/>
</dbReference>
<feature type="transmembrane region" description="Helical" evidence="6">
    <location>
        <begin position="130"/>
        <end position="159"/>
    </location>
</feature>
<protein>
    <submittedName>
        <fullName evidence="8">Spermidine synthase</fullName>
    </submittedName>
</protein>
<evidence type="ECO:0000256" key="1">
    <source>
        <dbReference type="ARBA" id="ARBA00007867"/>
    </source>
</evidence>
<dbReference type="Gene3D" id="1.20.1250.20">
    <property type="entry name" value="MFS general substrate transporter like domains"/>
    <property type="match status" value="1"/>
</dbReference>
<gene>
    <name evidence="8" type="ORF">ENX68_06315</name>
</gene>
<dbReference type="SUPFAM" id="SSF53335">
    <property type="entry name" value="S-adenosyl-L-methionine-dependent methyltransferases"/>
    <property type="match status" value="1"/>
</dbReference>
<keyword evidence="6" id="KW-0472">Membrane</keyword>
<feature type="transmembrane region" description="Helical" evidence="6">
    <location>
        <begin position="48"/>
        <end position="76"/>
    </location>
</feature>
<feature type="transmembrane region" description="Helical" evidence="6">
    <location>
        <begin position="171"/>
        <end position="195"/>
    </location>
</feature>
<sequence length="825" mass="93907">MSKYQKMVFLTSRIYQIYSFMHIYPFLFFLSGFSSLIYEVVWAKELSFIFGSTITANTLVITAFMLGMGIGNIYFGTYVDRIKGRDKLFSFIQLGICVSSFLLLLIIPQIKYLYKSVITGFNLNTAGSLPIIFFISLVLLLIPTFFMGGTFPVMTRLYIKRTEDIQTRIGILYGINTLGSVLGAGITGFFLIRGIGMKRTQVIAIIINFLISILILSYSEKDSREIKREYSRLEKVDFKDRLIKYLPLIAFLTGFASLACEILWIRALSIYLTNSTYTFTTILIIFLTGIFIGSIIFTKIYKKDLYGILSTVQILLGLYILGSCIFINRLPGILFGIQKFLEFPVIRIFLPPFALSIIAFLIPTILMGMSFPLICSMYSSDMERLGNRIGIINFLNTTGCALGTLASCFLLIHYFGIIRGLIITGFINLSIGTLFTILKKNKIFNYILICLSLILLLGIQRRFILPPSIYHTPGRADRVLYYKETMDGTVIVSEDRNTGIRSCYVNNSAVIGTTYDALKVVKLLGSLPFLLNPNAKEVLVIGYGVGITTSTIAKYDVERIDCVEICPGLRLASRYFSDYNDYVFSNSRVNFIANDGRNFLLLTEKIYDVISCDPTHPVLGSGNLYTKEYFLLCKKHLKEDGVLCQYLPFHKLSPDEFRSLIKTFAEVFPYVSLWLGYSHGILVGTLKPQIIDFDSIKKIRDIMLKDPYLIAVSILLDDEGIRSFAHSGLVNTDDRPLLEFFTPQSLKKENWELNITSVFSRRVDINRVIKGIDDIERIKKYLEGQRHFIKGLIYQNQGNQPKMLEEFKKVMEINPENQDIMLFLK</sequence>
<dbReference type="InterPro" id="IPR030374">
    <property type="entry name" value="PABS"/>
</dbReference>
<dbReference type="PANTHER" id="PTHR11558:SF11">
    <property type="entry name" value="SPERMIDINE SYNTHASE"/>
    <property type="match status" value="1"/>
</dbReference>
<evidence type="ECO:0000259" key="7">
    <source>
        <dbReference type="PROSITE" id="PS51006"/>
    </source>
</evidence>
<name>A0A7V3RI31_UNCW3</name>
<keyword evidence="4" id="KW-0802">TPR repeat</keyword>
<dbReference type="AlphaFoldDB" id="A0A7V3RI31"/>
<evidence type="ECO:0000256" key="4">
    <source>
        <dbReference type="PROSITE-ProRule" id="PRU00339"/>
    </source>
</evidence>
<feature type="domain" description="PABS" evidence="7">
    <location>
        <begin position="532"/>
        <end position="694"/>
    </location>
</feature>
<feature type="transmembrane region" description="Helical" evidence="6">
    <location>
        <begin position="201"/>
        <end position="218"/>
    </location>
</feature>